<organism evidence="1">
    <name type="scientific">Fusarium oxysporum f. sp. melonis 26406</name>
    <dbReference type="NCBI Taxonomy" id="1089452"/>
    <lineage>
        <taxon>Eukaryota</taxon>
        <taxon>Fungi</taxon>
        <taxon>Dikarya</taxon>
        <taxon>Ascomycota</taxon>
        <taxon>Pezizomycotina</taxon>
        <taxon>Sordariomycetes</taxon>
        <taxon>Hypocreomycetidae</taxon>
        <taxon>Hypocreales</taxon>
        <taxon>Nectriaceae</taxon>
        <taxon>Fusarium</taxon>
        <taxon>Fusarium oxysporum species complex</taxon>
    </lineage>
</organism>
<dbReference type="OrthoDB" id="10261408at2759"/>
<reference evidence="1" key="2">
    <citation type="submission" date="2012-05" db="EMBL/GenBank/DDBJ databases">
        <title>Annotation of the Genome Sequence of Fusarium oxysporum f. sp. melonis 26406.</title>
        <authorList>
            <consortium name="The Broad Institute Genomics Platform"/>
            <person name="Ma L.-J."/>
            <person name="Corby-Kistler H."/>
            <person name="Broz K."/>
            <person name="Gale L.R."/>
            <person name="Jonkers W."/>
            <person name="O'Donnell K."/>
            <person name="Ploetz R."/>
            <person name="Steinberg C."/>
            <person name="Schwartz D.C."/>
            <person name="VanEtten H."/>
            <person name="Zhou S."/>
            <person name="Young S.K."/>
            <person name="Zeng Q."/>
            <person name="Gargeya S."/>
            <person name="Fitzgerald M."/>
            <person name="Abouelleil A."/>
            <person name="Alvarado L."/>
            <person name="Chapman S.B."/>
            <person name="Gainer-Dewar J."/>
            <person name="Goldberg J."/>
            <person name="Griggs A."/>
            <person name="Gujja S."/>
            <person name="Hansen M."/>
            <person name="Howarth C."/>
            <person name="Imamovic A."/>
            <person name="Ireland A."/>
            <person name="Larimer J."/>
            <person name="McCowan C."/>
            <person name="Murphy C."/>
            <person name="Pearson M."/>
            <person name="Poon T.W."/>
            <person name="Priest M."/>
            <person name="Roberts A."/>
            <person name="Saif S."/>
            <person name="Shea T."/>
            <person name="Sykes S."/>
            <person name="Wortman J."/>
            <person name="Nusbaum C."/>
            <person name="Birren B."/>
        </authorList>
    </citation>
    <scope>NUCLEOTIDE SEQUENCE</scope>
    <source>
        <strain evidence="1">26406</strain>
    </source>
</reference>
<reference evidence="1" key="1">
    <citation type="submission" date="2012-04" db="EMBL/GenBank/DDBJ databases">
        <title>The Genome Sequence of Fusarium oxysporum melonis.</title>
        <authorList>
            <consortium name="The Broad Institute Genome Sequencing Platform"/>
            <person name="Ma L.-J."/>
            <person name="Gale L.R."/>
            <person name="Schwartz D.C."/>
            <person name="Zhou S."/>
            <person name="Corby-Kistler H."/>
            <person name="Young S.K."/>
            <person name="Zeng Q."/>
            <person name="Gargeya S."/>
            <person name="Fitzgerald M."/>
            <person name="Haas B."/>
            <person name="Abouelleil A."/>
            <person name="Alvarado L."/>
            <person name="Arachchi H.M."/>
            <person name="Berlin A."/>
            <person name="Brown A."/>
            <person name="Chapman S.B."/>
            <person name="Chen Z."/>
            <person name="Dunbar C."/>
            <person name="Freedman E."/>
            <person name="Gearin G."/>
            <person name="Goldberg J."/>
            <person name="Griggs A."/>
            <person name="Gujja S."/>
            <person name="Heiman D."/>
            <person name="Howarth C."/>
            <person name="Larson L."/>
            <person name="Lui A."/>
            <person name="MacDonald P.J.P."/>
            <person name="Montmayeur A."/>
            <person name="Murphy C."/>
            <person name="Neiman D."/>
            <person name="Pearson M."/>
            <person name="Priest M."/>
            <person name="Roberts A."/>
            <person name="Saif S."/>
            <person name="Shea T."/>
            <person name="Shenoy N."/>
            <person name="Sisk P."/>
            <person name="Stolte C."/>
            <person name="Sykes S."/>
            <person name="Wortman J."/>
            <person name="Nusbaum C."/>
            <person name="Birren B."/>
        </authorList>
    </citation>
    <scope>NUCLEOTIDE SEQUENCE</scope>
    <source>
        <strain evidence="1">26406</strain>
    </source>
</reference>
<dbReference type="AlphaFoldDB" id="W9ZCH3"/>
<protein>
    <submittedName>
        <fullName evidence="1">Uncharacterized protein</fullName>
    </submittedName>
</protein>
<accession>W9ZCH3</accession>
<proteinExistence type="predicted"/>
<name>W9ZCH3_FUSOX</name>
<evidence type="ECO:0000313" key="1">
    <source>
        <dbReference type="EMBL" id="EXK25973.1"/>
    </source>
</evidence>
<dbReference type="HOGENOM" id="CLU_136900_0_0_1"/>
<dbReference type="VEuPathDB" id="FungiDB:FOMG_17414"/>
<dbReference type="EMBL" id="JH659376">
    <property type="protein sequence ID" value="EXK25973.1"/>
    <property type="molecule type" value="Genomic_DNA"/>
</dbReference>
<sequence>MLWHTALVHIANTILGDKKSPTWRFYLLFCIQCYGYLWQAYRFAEAIGRSILSMALQQGNLSASEARRLMEQYEEKWLSNPSEGIRATFMANLILAMTDPTRASVESLAERFENIALFREYMNVEALSENELMKLDDNAWDTL</sequence>
<dbReference type="Proteomes" id="UP000030703">
    <property type="component" value="Unassembled WGS sequence"/>
</dbReference>
<gene>
    <name evidence="1" type="ORF">FOMG_17414</name>
</gene>